<dbReference type="SUPFAM" id="SSF51905">
    <property type="entry name" value="FAD/NAD(P)-binding domain"/>
    <property type="match status" value="1"/>
</dbReference>
<name>A0A1W9ZKJ2_MYCAN</name>
<dbReference type="GO" id="GO:0005737">
    <property type="term" value="C:cytoplasm"/>
    <property type="evidence" value="ECO:0007669"/>
    <property type="project" value="TreeGrafter"/>
</dbReference>
<dbReference type="InterPro" id="IPR006076">
    <property type="entry name" value="FAD-dep_OxRdtase"/>
</dbReference>
<dbReference type="PANTHER" id="PTHR13847">
    <property type="entry name" value="SARCOSINE DEHYDROGENASE-RELATED"/>
    <property type="match status" value="1"/>
</dbReference>
<sequence length="431" mass="46716">MTLTADAVIIGAGIVGCSTALQLSRRGVDVLVLDKAGAAGMGSTSASSALIRFSYSTWEGVAAAWESKFCWEDWEEHLGHRDPNGMARFHRCGKILLDVPVIPRRRLVELFERAGIPYEVWDAETLAKRVNGIDTGSYYPPKPIDSDEFFGDAHGDLGALYNPDGGYVDDPRLAAANLAAAAAHRGARFAFRRNVASIDRVGEVWRVMVDGHEPIEAPILVNAAGPWSSRLNRMVSATSDFTIEVAPMRQEVHHVPAPASLRGRLPAICDLDLGVYLRPDSAGNMLVGGTEPECDPLEWIDDPDAANLNPTVERYEAQITRAARRLPEMSVPNRPKGIAGVYDVAEDWTPIYDKTALPGFYVGIGTSGNQFKNAPIIGSLLARIIDAVEGGHDHDAEPVHYTCPHTGHDLNLGAFSRKRERNADSSGTVMG</sequence>
<keyword evidence="4" id="KW-1185">Reference proteome</keyword>
<dbReference type="Gene3D" id="3.30.9.10">
    <property type="entry name" value="D-Amino Acid Oxidase, subunit A, domain 2"/>
    <property type="match status" value="1"/>
</dbReference>
<gene>
    <name evidence="3" type="ORF">BST12_19500</name>
</gene>
<dbReference type="Proteomes" id="UP000192284">
    <property type="component" value="Unassembled WGS sequence"/>
</dbReference>
<evidence type="ECO:0000259" key="2">
    <source>
        <dbReference type="Pfam" id="PF01266"/>
    </source>
</evidence>
<evidence type="ECO:0000256" key="1">
    <source>
        <dbReference type="SAM" id="MobiDB-lite"/>
    </source>
</evidence>
<evidence type="ECO:0000313" key="4">
    <source>
        <dbReference type="Proteomes" id="UP000192284"/>
    </source>
</evidence>
<feature type="region of interest" description="Disordered" evidence="1">
    <location>
        <begin position="411"/>
        <end position="431"/>
    </location>
</feature>
<proteinExistence type="predicted"/>
<dbReference type="InterPro" id="IPR036188">
    <property type="entry name" value="FAD/NAD-bd_sf"/>
</dbReference>
<organism evidence="3 4">
    <name type="scientific">Mycobacterium angelicum</name>
    <dbReference type="NCBI Taxonomy" id="470074"/>
    <lineage>
        <taxon>Bacteria</taxon>
        <taxon>Bacillati</taxon>
        <taxon>Actinomycetota</taxon>
        <taxon>Actinomycetes</taxon>
        <taxon>Mycobacteriales</taxon>
        <taxon>Mycobacteriaceae</taxon>
        <taxon>Mycobacterium</taxon>
    </lineage>
</organism>
<dbReference type="EMBL" id="MVHE01000038">
    <property type="protein sequence ID" value="ORA17650.1"/>
    <property type="molecule type" value="Genomic_DNA"/>
</dbReference>
<evidence type="ECO:0000313" key="3">
    <source>
        <dbReference type="EMBL" id="ORA17650.1"/>
    </source>
</evidence>
<protein>
    <submittedName>
        <fullName evidence="3">Oxidoreductase</fullName>
    </submittedName>
</protein>
<dbReference type="Pfam" id="PF01266">
    <property type="entry name" value="DAO"/>
    <property type="match status" value="1"/>
</dbReference>
<dbReference type="AlphaFoldDB" id="A0A1W9ZKJ2"/>
<comment type="caution">
    <text evidence="3">The sequence shown here is derived from an EMBL/GenBank/DDBJ whole genome shotgun (WGS) entry which is preliminary data.</text>
</comment>
<accession>A0A1W9ZKJ2</accession>
<dbReference type="OrthoDB" id="9806452at2"/>
<reference evidence="3 4" key="1">
    <citation type="submission" date="2017-02" db="EMBL/GenBank/DDBJ databases">
        <title>The new phylogeny of genus Mycobacterium.</title>
        <authorList>
            <person name="Tortoli E."/>
            <person name="Trovato A."/>
            <person name="Cirillo D.M."/>
        </authorList>
    </citation>
    <scope>NUCLEOTIDE SEQUENCE [LARGE SCALE GENOMIC DNA]</scope>
    <source>
        <strain evidence="3 4">DSM 45057</strain>
    </source>
</reference>
<dbReference type="Gene3D" id="3.50.50.60">
    <property type="entry name" value="FAD/NAD(P)-binding domain"/>
    <property type="match status" value="1"/>
</dbReference>
<dbReference type="RefSeq" id="WP_083114763.1">
    <property type="nucleotide sequence ID" value="NZ_JACKTS010000023.1"/>
</dbReference>
<feature type="domain" description="FAD dependent oxidoreductase" evidence="2">
    <location>
        <begin position="6"/>
        <end position="383"/>
    </location>
</feature>